<sequence length="141" mass="15476">MTPLAARTPSSCAVRGARQEPGTPSASEFSEPPVTGIGLVMSDLYIDYQMLEQTQRDIRNIHDVMATPCREMEEVDGAAMGVFKLASRMDDFGEEWTYGIKQISKFSKSASKALGKIKKSFEDLDDQLAHALDKQGKGKGE</sequence>
<evidence type="ECO:0000313" key="3">
    <source>
        <dbReference type="Proteomes" id="UP001051844"/>
    </source>
</evidence>
<name>A0AA37BYV7_9ACTN</name>
<evidence type="ECO:0000256" key="1">
    <source>
        <dbReference type="SAM" id="MobiDB-lite"/>
    </source>
</evidence>
<feature type="region of interest" description="Disordered" evidence="1">
    <location>
        <begin position="1"/>
        <end position="32"/>
    </location>
</feature>
<protein>
    <submittedName>
        <fullName evidence="2">Uncharacterized protein</fullName>
    </submittedName>
</protein>
<dbReference type="EMBL" id="BNDZ01000005">
    <property type="protein sequence ID" value="GHI47355.1"/>
    <property type="molecule type" value="Genomic_DNA"/>
</dbReference>
<dbReference type="Proteomes" id="UP001051844">
    <property type="component" value="Unassembled WGS sequence"/>
</dbReference>
<accession>A0AA37BYV7</accession>
<comment type="caution">
    <text evidence="2">The sequence shown here is derived from an EMBL/GenBank/DDBJ whole genome shotgun (WGS) entry which is preliminary data.</text>
</comment>
<dbReference type="AlphaFoldDB" id="A0AA37BYV7"/>
<gene>
    <name evidence="2" type="ORF">ScoT_35290</name>
</gene>
<reference evidence="2" key="1">
    <citation type="submission" date="2022-09" db="EMBL/GenBank/DDBJ databases">
        <title>Whole genome shotgun sequence of Streptomyces albidoflavus NBRC 12854.</title>
        <authorList>
            <person name="Komaki H."/>
            <person name="Tamura T."/>
        </authorList>
    </citation>
    <scope>NUCLEOTIDE SEQUENCE</scope>
    <source>
        <strain evidence="2">NBRC 12854</strain>
    </source>
</reference>
<evidence type="ECO:0000313" key="2">
    <source>
        <dbReference type="EMBL" id="GHI47355.1"/>
    </source>
</evidence>
<organism evidence="2 3">
    <name type="scientific">Streptomyces albidoflavus</name>
    <dbReference type="NCBI Taxonomy" id="1886"/>
    <lineage>
        <taxon>Bacteria</taxon>
        <taxon>Bacillati</taxon>
        <taxon>Actinomycetota</taxon>
        <taxon>Actinomycetes</taxon>
        <taxon>Kitasatosporales</taxon>
        <taxon>Streptomycetaceae</taxon>
        <taxon>Streptomyces</taxon>
        <taxon>Streptomyces albidoflavus group</taxon>
    </lineage>
</organism>
<proteinExistence type="predicted"/>